<gene>
    <name evidence="6" type="ORF">APLA_LOCUS15558</name>
</gene>
<protein>
    <recommendedName>
        <fullName evidence="5">Carboxylesterase type B domain-containing protein</fullName>
    </recommendedName>
</protein>
<evidence type="ECO:0000256" key="4">
    <source>
        <dbReference type="ARBA" id="ARBA00023180"/>
    </source>
</evidence>
<sequence length="310" mass="35981">MLPLALRSSKTTPVDLAEYLGFSTDSVDDAVSYLAKVDSHLVIAAVNELNLNFRPCVEKEFDGVESFITQNWITADLSKIKNMPILIGFNSDESHWRHMSLEDEYYENVNLRDSLALVFNVEENEFKGMEDTIRHFYFGDDPMSGAVKRNVIDFDSDFLYVYPTHRSISKYLDYEAGNIFFYVFSYSGERNFFKDLFNYTGATHCDELGYLFDISYMKDKPVTPEDEIIINQMTTMWTNFVKYGDPTPQISDLLQIQWTPIKNLSQIPYLNIDAQLSLGGRPFHRRVTFWDLFYKANYDNLLTAQNPSEI</sequence>
<name>A0A8S1B9A4_ARCPL</name>
<evidence type="ECO:0000259" key="5">
    <source>
        <dbReference type="Pfam" id="PF00135"/>
    </source>
</evidence>
<dbReference type="InterPro" id="IPR029058">
    <property type="entry name" value="AB_hydrolase_fold"/>
</dbReference>
<keyword evidence="3" id="KW-0378">Hydrolase</keyword>
<dbReference type="AlphaFoldDB" id="A0A8S1B9A4"/>
<dbReference type="PANTHER" id="PTHR43142">
    <property type="entry name" value="CARBOXYLIC ESTER HYDROLASE"/>
    <property type="match status" value="1"/>
</dbReference>
<comment type="similarity">
    <text evidence="1">Belongs to the type-B carboxylesterase/lipase family.</text>
</comment>
<evidence type="ECO:0000256" key="3">
    <source>
        <dbReference type="ARBA" id="ARBA00022801"/>
    </source>
</evidence>
<dbReference type="SUPFAM" id="SSF53474">
    <property type="entry name" value="alpha/beta-Hydrolases"/>
    <property type="match status" value="1"/>
</dbReference>
<dbReference type="GO" id="GO:0052689">
    <property type="term" value="F:carboxylic ester hydrolase activity"/>
    <property type="evidence" value="ECO:0007669"/>
    <property type="project" value="UniProtKB-KW"/>
</dbReference>
<dbReference type="EMBL" id="CADEBD010000446">
    <property type="protein sequence ID" value="CAB3256098.1"/>
    <property type="molecule type" value="Genomic_DNA"/>
</dbReference>
<evidence type="ECO:0000256" key="1">
    <source>
        <dbReference type="ARBA" id="ARBA00005964"/>
    </source>
</evidence>
<dbReference type="Gene3D" id="3.40.50.1820">
    <property type="entry name" value="alpha/beta hydrolase"/>
    <property type="match status" value="1"/>
</dbReference>
<dbReference type="OrthoDB" id="47007at2759"/>
<dbReference type="InterPro" id="IPR002018">
    <property type="entry name" value="CarbesteraseB"/>
</dbReference>
<evidence type="ECO:0000313" key="6">
    <source>
        <dbReference type="EMBL" id="CAB3256098.1"/>
    </source>
</evidence>
<evidence type="ECO:0000313" key="7">
    <source>
        <dbReference type="Proteomes" id="UP000494256"/>
    </source>
</evidence>
<reference evidence="6 7" key="1">
    <citation type="submission" date="2020-04" db="EMBL/GenBank/DDBJ databases">
        <authorList>
            <person name="Wallbank WR R."/>
            <person name="Pardo Diaz C."/>
            <person name="Kozak K."/>
            <person name="Martin S."/>
            <person name="Jiggins C."/>
            <person name="Moest M."/>
            <person name="Warren A I."/>
            <person name="Byers J.R.P. K."/>
            <person name="Montejo-Kovacevich G."/>
            <person name="Yen C E."/>
        </authorList>
    </citation>
    <scope>NUCLEOTIDE SEQUENCE [LARGE SCALE GENOMIC DNA]</scope>
</reference>
<accession>A0A8S1B9A4</accession>
<comment type="caution">
    <text evidence="6">The sequence shown here is derived from an EMBL/GenBank/DDBJ whole genome shotgun (WGS) entry which is preliminary data.</text>
</comment>
<dbReference type="Pfam" id="PF00135">
    <property type="entry name" value="COesterase"/>
    <property type="match status" value="1"/>
</dbReference>
<keyword evidence="2" id="KW-0719">Serine esterase</keyword>
<keyword evidence="4" id="KW-0325">Glycoprotein</keyword>
<evidence type="ECO:0000256" key="2">
    <source>
        <dbReference type="ARBA" id="ARBA00022487"/>
    </source>
</evidence>
<organism evidence="6 7">
    <name type="scientific">Arctia plantaginis</name>
    <name type="common">Wood tiger moth</name>
    <name type="synonym">Phalaena plantaginis</name>
    <dbReference type="NCBI Taxonomy" id="874455"/>
    <lineage>
        <taxon>Eukaryota</taxon>
        <taxon>Metazoa</taxon>
        <taxon>Ecdysozoa</taxon>
        <taxon>Arthropoda</taxon>
        <taxon>Hexapoda</taxon>
        <taxon>Insecta</taxon>
        <taxon>Pterygota</taxon>
        <taxon>Neoptera</taxon>
        <taxon>Endopterygota</taxon>
        <taxon>Lepidoptera</taxon>
        <taxon>Glossata</taxon>
        <taxon>Ditrysia</taxon>
        <taxon>Noctuoidea</taxon>
        <taxon>Erebidae</taxon>
        <taxon>Arctiinae</taxon>
        <taxon>Arctia</taxon>
    </lineage>
</organism>
<dbReference type="PANTHER" id="PTHR43142:SF1">
    <property type="entry name" value="CARBOXYLIC ESTER HYDROLASE"/>
    <property type="match status" value="1"/>
</dbReference>
<feature type="domain" description="Carboxylesterase type B" evidence="5">
    <location>
        <begin position="15"/>
        <end position="290"/>
    </location>
</feature>
<proteinExistence type="inferred from homology"/>
<dbReference type="Proteomes" id="UP000494256">
    <property type="component" value="Unassembled WGS sequence"/>
</dbReference>